<organism evidence="2 3">
    <name type="scientific">Phytophthora cactorum</name>
    <dbReference type="NCBI Taxonomy" id="29920"/>
    <lineage>
        <taxon>Eukaryota</taxon>
        <taxon>Sar</taxon>
        <taxon>Stramenopiles</taxon>
        <taxon>Oomycota</taxon>
        <taxon>Peronosporomycetes</taxon>
        <taxon>Peronosporales</taxon>
        <taxon>Peronosporaceae</taxon>
        <taxon>Phytophthora</taxon>
    </lineage>
</organism>
<dbReference type="AlphaFoldDB" id="A0A8T1C836"/>
<dbReference type="Proteomes" id="UP000736787">
    <property type="component" value="Unassembled WGS sequence"/>
</dbReference>
<sequence length="43" mass="4959">MQASEDEEAARRGYRSSVRKDVPSENGGNRLGFWFPFPLWSDL</sequence>
<protein>
    <submittedName>
        <fullName evidence="2">Uncharacterized protein</fullName>
    </submittedName>
</protein>
<evidence type="ECO:0000313" key="3">
    <source>
        <dbReference type="Proteomes" id="UP000736787"/>
    </source>
</evidence>
<feature type="region of interest" description="Disordered" evidence="1">
    <location>
        <begin position="1"/>
        <end position="33"/>
    </location>
</feature>
<name>A0A8T1C836_9STRA</name>
<proteinExistence type="predicted"/>
<reference evidence="2" key="1">
    <citation type="submission" date="2018-10" db="EMBL/GenBank/DDBJ databases">
        <title>Effector identification in a new, highly contiguous assembly of the strawberry crown rot pathogen Phytophthora cactorum.</title>
        <authorList>
            <person name="Armitage A.D."/>
            <person name="Nellist C.F."/>
            <person name="Bates H."/>
            <person name="Vickerstaff R.J."/>
            <person name="Harrison R.J."/>
        </authorList>
    </citation>
    <scope>NUCLEOTIDE SEQUENCE</scope>
    <source>
        <strain evidence="2">4040</strain>
    </source>
</reference>
<comment type="caution">
    <text evidence="2">The sequence shown here is derived from an EMBL/GenBank/DDBJ whole genome shotgun (WGS) entry which is preliminary data.</text>
</comment>
<evidence type="ECO:0000256" key="1">
    <source>
        <dbReference type="SAM" id="MobiDB-lite"/>
    </source>
</evidence>
<gene>
    <name evidence="2" type="ORF">PC117_g17938</name>
</gene>
<evidence type="ECO:0000313" key="2">
    <source>
        <dbReference type="EMBL" id="KAG2915685.1"/>
    </source>
</evidence>
<accession>A0A8T1C836</accession>
<dbReference type="EMBL" id="RCMK01000697">
    <property type="protein sequence ID" value="KAG2915685.1"/>
    <property type="molecule type" value="Genomic_DNA"/>
</dbReference>